<dbReference type="EMBL" id="JAQGFR010000122">
    <property type="protein sequence ID" value="MEB8513457.1"/>
    <property type="molecule type" value="Genomic_DNA"/>
</dbReference>
<protein>
    <submittedName>
        <fullName evidence="1">Uncharacterized protein</fullName>
    </submittedName>
</protein>
<evidence type="ECO:0000313" key="2">
    <source>
        <dbReference type="Proteomes" id="UP001308776"/>
    </source>
</evidence>
<keyword evidence="2" id="KW-1185">Reference proteome</keyword>
<gene>
    <name evidence="1" type="ORF">OW717_05320</name>
</gene>
<proteinExistence type="predicted"/>
<dbReference type="RefSeq" id="WP_064217797.1">
    <property type="nucleotide sequence ID" value="NZ_CP151687.1"/>
</dbReference>
<name>A0ABU6FPM3_9PROT</name>
<sequence>MKKISVKTKGVALLAIGAILFSVSIVGLNHGMKVSKQAAGARQQAQRIRVANFRAIMMADKLEKKLKGQPIVDALPMSDAVPEAVQSINRTASAYGVVISNIQVQSNNAFGSQYNTLGIPVTSLGTNTPLFRGVLHQAVLIKGQWKTLSGLTNWLNAIESTHAAISKITIKNHLVTADVEVFGA</sequence>
<dbReference type="Proteomes" id="UP001308776">
    <property type="component" value="Unassembled WGS sequence"/>
</dbReference>
<evidence type="ECO:0000313" key="1">
    <source>
        <dbReference type="EMBL" id="MEB8513457.1"/>
    </source>
</evidence>
<organism evidence="1 2">
    <name type="scientific">Acidithiobacillus ferriphilus</name>
    <dbReference type="NCBI Taxonomy" id="1689834"/>
    <lineage>
        <taxon>Bacteria</taxon>
        <taxon>Pseudomonadati</taxon>
        <taxon>Pseudomonadota</taxon>
        <taxon>Acidithiobacillia</taxon>
        <taxon>Acidithiobacillales</taxon>
        <taxon>Acidithiobacillaceae</taxon>
        <taxon>Acidithiobacillus</taxon>
    </lineage>
</organism>
<accession>A0ABU6FPM3</accession>
<reference evidence="1 2" key="1">
    <citation type="submission" date="2022-11" db="EMBL/GenBank/DDBJ databases">
        <title>Comparative genomics analysis of Acidithiobacillus ferriphilus.</title>
        <authorList>
            <person name="Ma L."/>
        </authorList>
    </citation>
    <scope>NUCLEOTIDE SEQUENCE [LARGE SCALE GENOMIC DNA]</scope>
    <source>
        <strain evidence="1 2">DY15</strain>
    </source>
</reference>
<comment type="caution">
    <text evidence="1">The sequence shown here is derived from an EMBL/GenBank/DDBJ whole genome shotgun (WGS) entry which is preliminary data.</text>
</comment>